<dbReference type="OrthoDB" id="510819at2759"/>
<dbReference type="AlphaFoldDB" id="A0A2P6V012"/>
<dbReference type="PRINTS" id="PR00420">
    <property type="entry name" value="RNGMNOXGNASE"/>
</dbReference>
<name>A0A2P6V012_9CHLO</name>
<reference evidence="2 3" key="1">
    <citation type="journal article" date="2018" name="Plant J.">
        <title>Genome sequences of Chlorella sorokiniana UTEX 1602 and Micractinium conductrix SAG 241.80: implications to maltose excretion by a green alga.</title>
        <authorList>
            <person name="Arriola M.B."/>
            <person name="Velmurugan N."/>
            <person name="Zhang Y."/>
            <person name="Plunkett M.H."/>
            <person name="Hondzo H."/>
            <person name="Barney B.M."/>
        </authorList>
    </citation>
    <scope>NUCLEOTIDE SEQUENCE [LARGE SCALE GENOMIC DNA]</scope>
    <source>
        <strain evidence="2 3">SAG 241.80</strain>
    </source>
</reference>
<sequence>MDRRNSSKAAACALALAPTSSVGLPARRRRRSCRRSCRAAPLPGEYAMPSPSPSPRRPVSLVVGAGPAGVLAAAALARRRHQVHAFDRRPSPLACDSSDDHRAFVIMLHARGRHALEAAGFDVAALAAAGSGLQRVGAMAWGTRREAFPDQRLVGPRHAYVAAMVAEAQALTFAEGSIHWHWETSFTGADLAAQAASFVPCPADSASNADGKQQPVAPFSTAAAAAASDASPFTLQYDLLVAADGAWSRVRRAAEAQVPALQAELQAGTSSYKLSRQLVAHPLAQAGTRVLASQLHGPALVLLGDAGHGVTPRTGNGMNAALEDGELLGQLLDACPDLSTLPQRFTAARLEDATRCCGWTAPPPSATASPAALHPAALAGMASLVMRRDGLVAAAVAAGAAAALAAACLRRR</sequence>
<keyword evidence="1" id="KW-0472">Membrane</keyword>
<evidence type="ECO:0000313" key="3">
    <source>
        <dbReference type="Proteomes" id="UP000239649"/>
    </source>
</evidence>
<gene>
    <name evidence="2" type="ORF">C2E20_8889</name>
</gene>
<dbReference type="SUPFAM" id="SSF51905">
    <property type="entry name" value="FAD/NAD(P)-binding domain"/>
    <property type="match status" value="1"/>
</dbReference>
<dbReference type="Proteomes" id="UP000239649">
    <property type="component" value="Unassembled WGS sequence"/>
</dbReference>
<keyword evidence="1" id="KW-1133">Transmembrane helix</keyword>
<proteinExistence type="predicted"/>
<dbReference type="GO" id="GO:0004502">
    <property type="term" value="F:kynurenine 3-monooxygenase activity"/>
    <property type="evidence" value="ECO:0007669"/>
    <property type="project" value="TreeGrafter"/>
</dbReference>
<comment type="caution">
    <text evidence="2">The sequence shown here is derived from an EMBL/GenBank/DDBJ whole genome shotgun (WGS) entry which is preliminary data.</text>
</comment>
<organism evidence="2 3">
    <name type="scientific">Micractinium conductrix</name>
    <dbReference type="NCBI Taxonomy" id="554055"/>
    <lineage>
        <taxon>Eukaryota</taxon>
        <taxon>Viridiplantae</taxon>
        <taxon>Chlorophyta</taxon>
        <taxon>core chlorophytes</taxon>
        <taxon>Trebouxiophyceae</taxon>
        <taxon>Chlorellales</taxon>
        <taxon>Chlorellaceae</taxon>
        <taxon>Chlorella clade</taxon>
        <taxon>Micractinium</taxon>
    </lineage>
</organism>
<dbReference type="PANTHER" id="PTHR46028">
    <property type="entry name" value="KYNURENINE 3-MONOOXYGENASE"/>
    <property type="match status" value="1"/>
</dbReference>
<evidence type="ECO:0000313" key="2">
    <source>
        <dbReference type="EMBL" id="PSC67437.1"/>
    </source>
</evidence>
<dbReference type="EMBL" id="LHPF02000059">
    <property type="protein sequence ID" value="PSC67437.1"/>
    <property type="molecule type" value="Genomic_DNA"/>
</dbReference>
<keyword evidence="3" id="KW-1185">Reference proteome</keyword>
<accession>A0A2P6V012</accession>
<dbReference type="Pfam" id="PF13450">
    <property type="entry name" value="NAD_binding_8"/>
    <property type="match status" value="1"/>
</dbReference>
<dbReference type="Gene3D" id="3.50.50.60">
    <property type="entry name" value="FAD/NAD(P)-binding domain"/>
    <property type="match status" value="2"/>
</dbReference>
<dbReference type="PANTHER" id="PTHR46028:SF7">
    <property type="entry name" value="KYNURENINE 3-MONOOXYGENASE-RELATED"/>
    <property type="match status" value="1"/>
</dbReference>
<keyword evidence="1" id="KW-0812">Transmembrane</keyword>
<feature type="transmembrane region" description="Helical" evidence="1">
    <location>
        <begin position="391"/>
        <end position="409"/>
    </location>
</feature>
<protein>
    <submittedName>
        <fullName evidence="2">Kynurenine 3-monooxygenase</fullName>
    </submittedName>
</protein>
<evidence type="ECO:0000256" key="1">
    <source>
        <dbReference type="SAM" id="Phobius"/>
    </source>
</evidence>
<dbReference type="GO" id="GO:0070189">
    <property type="term" value="P:kynurenine metabolic process"/>
    <property type="evidence" value="ECO:0007669"/>
    <property type="project" value="TreeGrafter"/>
</dbReference>
<dbReference type="InterPro" id="IPR036188">
    <property type="entry name" value="FAD/NAD-bd_sf"/>
</dbReference>